<dbReference type="Proteomes" id="UP000198582">
    <property type="component" value="Unassembled WGS sequence"/>
</dbReference>
<dbReference type="AlphaFoldDB" id="A0A1H8YPE8"/>
<evidence type="ECO:0000313" key="3">
    <source>
        <dbReference type="Proteomes" id="UP000198582"/>
    </source>
</evidence>
<feature type="compositionally biased region" description="Basic and acidic residues" evidence="1">
    <location>
        <begin position="288"/>
        <end position="302"/>
    </location>
</feature>
<dbReference type="EMBL" id="FOEF01000034">
    <property type="protein sequence ID" value="SEP53963.1"/>
    <property type="molecule type" value="Genomic_DNA"/>
</dbReference>
<dbReference type="Gene3D" id="3.60.10.10">
    <property type="entry name" value="Endonuclease/exonuclease/phosphatase"/>
    <property type="match status" value="1"/>
</dbReference>
<evidence type="ECO:0000256" key="1">
    <source>
        <dbReference type="SAM" id="MobiDB-lite"/>
    </source>
</evidence>
<dbReference type="STRING" id="394193.SAMN04489732_13418"/>
<dbReference type="RefSeq" id="WP_091628958.1">
    <property type="nucleotide sequence ID" value="NZ_FOEF01000034.1"/>
</dbReference>
<reference evidence="2 3" key="1">
    <citation type="submission" date="2016-10" db="EMBL/GenBank/DDBJ databases">
        <authorList>
            <person name="de Groot N.N."/>
        </authorList>
    </citation>
    <scope>NUCLEOTIDE SEQUENCE [LARGE SCALE GENOMIC DNA]</scope>
    <source>
        <strain evidence="2 3">DSM 44993</strain>
    </source>
</reference>
<gene>
    <name evidence="2" type="ORF">SAMN04489732_13418</name>
</gene>
<protein>
    <recommendedName>
        <fullName evidence="4">Endonuclease/Exonuclease/phosphatase family protein</fullName>
    </recommendedName>
</protein>
<dbReference type="InterPro" id="IPR036691">
    <property type="entry name" value="Endo/exonu/phosph_ase_sf"/>
</dbReference>
<feature type="region of interest" description="Disordered" evidence="1">
    <location>
        <begin position="288"/>
        <end position="309"/>
    </location>
</feature>
<dbReference type="SUPFAM" id="SSF56219">
    <property type="entry name" value="DNase I-like"/>
    <property type="match status" value="1"/>
</dbReference>
<keyword evidence="3" id="KW-1185">Reference proteome</keyword>
<sequence>MTTIDLAYFNFEHGGLIGGGARGGGSGYDFTGLVRVMGEDDRWPNLFVMGEGDRYEFNGGQGKWGAVAAMRAAGGRPYVPLPCELPRQWGPFAPVIFYDAQTVVVSRFYDHRAPDFAARNSNLVTIRPVTGGDELYVTTTHGDLNDPALRESDAKAMRWLANPTVLSAILADWNEVLSGPHHEPQDLDAPHYDKPHQILYRLRRGLDGRPVEPRRLETRAMDYLCGWWDEQRDERVGGVGFHDAAELAGIYTGTNLPKPSGRQCTQIDHILLNTPLAARVVPGSTRIHEPLDPAKPDSDHKRISVTVDL</sequence>
<proteinExistence type="predicted"/>
<organism evidence="2 3">
    <name type="scientific">Amycolatopsis saalfeldensis</name>
    <dbReference type="NCBI Taxonomy" id="394193"/>
    <lineage>
        <taxon>Bacteria</taxon>
        <taxon>Bacillati</taxon>
        <taxon>Actinomycetota</taxon>
        <taxon>Actinomycetes</taxon>
        <taxon>Pseudonocardiales</taxon>
        <taxon>Pseudonocardiaceae</taxon>
        <taxon>Amycolatopsis</taxon>
    </lineage>
</organism>
<dbReference type="OrthoDB" id="3523129at2"/>
<name>A0A1H8YPE8_9PSEU</name>
<accession>A0A1H8YPE8</accession>
<evidence type="ECO:0008006" key="4">
    <source>
        <dbReference type="Google" id="ProtNLM"/>
    </source>
</evidence>
<evidence type="ECO:0000313" key="2">
    <source>
        <dbReference type="EMBL" id="SEP53963.1"/>
    </source>
</evidence>